<name>A0ABD3J562_EUCGL</name>
<gene>
    <name evidence="2" type="ORF">ACJRO7_035011</name>
</gene>
<comment type="caution">
    <text evidence="2">The sequence shown here is derived from an EMBL/GenBank/DDBJ whole genome shotgun (WGS) entry which is preliminary data.</text>
</comment>
<dbReference type="EMBL" id="JBJKBG010000009">
    <property type="protein sequence ID" value="KAL3722731.1"/>
    <property type="molecule type" value="Genomic_DNA"/>
</dbReference>
<proteinExistence type="predicted"/>
<sequence length="74" mass="8318">MGSGSFPSEGYGKAAFFRNLKMIAYESIERDPENLQPYVTRPECYDLKLIEDRSSSNGVHFFFGGPGYSPQCIN</sequence>
<evidence type="ECO:0000259" key="1">
    <source>
        <dbReference type="PROSITE" id="PS52045"/>
    </source>
</evidence>
<organism evidence="2 3">
    <name type="scientific">Eucalyptus globulus</name>
    <name type="common">Tasmanian blue gum</name>
    <dbReference type="NCBI Taxonomy" id="34317"/>
    <lineage>
        <taxon>Eukaryota</taxon>
        <taxon>Viridiplantae</taxon>
        <taxon>Streptophyta</taxon>
        <taxon>Embryophyta</taxon>
        <taxon>Tracheophyta</taxon>
        <taxon>Spermatophyta</taxon>
        <taxon>Magnoliopsida</taxon>
        <taxon>eudicotyledons</taxon>
        <taxon>Gunneridae</taxon>
        <taxon>Pentapetalae</taxon>
        <taxon>rosids</taxon>
        <taxon>malvids</taxon>
        <taxon>Myrtales</taxon>
        <taxon>Myrtaceae</taxon>
        <taxon>Myrtoideae</taxon>
        <taxon>Eucalypteae</taxon>
        <taxon>Eucalyptus</taxon>
    </lineage>
</organism>
<evidence type="ECO:0000313" key="2">
    <source>
        <dbReference type="EMBL" id="KAL3722731.1"/>
    </source>
</evidence>
<keyword evidence="3" id="KW-1185">Reference proteome</keyword>
<accession>A0ABD3J562</accession>
<dbReference type="Proteomes" id="UP001634007">
    <property type="component" value="Unassembled WGS sequence"/>
</dbReference>
<protein>
    <recommendedName>
        <fullName evidence="1">Neprosin PEP catalytic domain-containing protein</fullName>
    </recommendedName>
</protein>
<evidence type="ECO:0000313" key="3">
    <source>
        <dbReference type="Proteomes" id="UP001634007"/>
    </source>
</evidence>
<dbReference type="InterPro" id="IPR004314">
    <property type="entry name" value="Neprosin"/>
</dbReference>
<dbReference type="Pfam" id="PF03080">
    <property type="entry name" value="Neprosin"/>
    <property type="match status" value="1"/>
</dbReference>
<dbReference type="AlphaFoldDB" id="A0ABD3J562"/>
<feature type="domain" description="Neprosin PEP catalytic" evidence="1">
    <location>
        <begin position="1"/>
        <end position="73"/>
    </location>
</feature>
<dbReference type="PROSITE" id="PS52045">
    <property type="entry name" value="NEPROSIN_PEP_CD"/>
    <property type="match status" value="1"/>
</dbReference>
<reference evidence="2 3" key="1">
    <citation type="submission" date="2024-11" db="EMBL/GenBank/DDBJ databases">
        <title>Chromosome-level genome assembly of Eucalyptus globulus Labill. provides insights into its genome evolution.</title>
        <authorList>
            <person name="Li X."/>
        </authorList>
    </citation>
    <scope>NUCLEOTIDE SEQUENCE [LARGE SCALE GENOMIC DNA]</scope>
    <source>
        <strain evidence="2">CL2024</strain>
        <tissue evidence="2">Fresh tender leaves</tissue>
    </source>
</reference>